<keyword evidence="6 10" id="KW-0808">Transferase</keyword>
<evidence type="ECO:0000256" key="4">
    <source>
        <dbReference type="ARBA" id="ARBA00020295"/>
    </source>
</evidence>
<evidence type="ECO:0000256" key="2">
    <source>
        <dbReference type="ARBA" id="ARBA00005684"/>
    </source>
</evidence>
<dbReference type="GO" id="GO:0004134">
    <property type="term" value="F:4-alpha-glucanotransferase activity"/>
    <property type="evidence" value="ECO:0007669"/>
    <property type="project" value="UniProtKB-EC"/>
</dbReference>
<dbReference type="InterPro" id="IPR017853">
    <property type="entry name" value="GH"/>
</dbReference>
<keyword evidence="7 10" id="KW-0119">Carbohydrate metabolism</keyword>
<dbReference type="Gene3D" id="3.20.20.80">
    <property type="entry name" value="Glycosidases"/>
    <property type="match status" value="1"/>
</dbReference>
<dbReference type="OrthoDB" id="9811841at2"/>
<dbReference type="STRING" id="215200.SAMN05216454_101233"/>
<evidence type="ECO:0000313" key="12">
    <source>
        <dbReference type="Proteomes" id="UP000199512"/>
    </source>
</evidence>
<protein>
    <recommendedName>
        <fullName evidence="4 10">4-alpha-glucanotransferase</fullName>
        <ecNumber evidence="3 10">2.4.1.25</ecNumber>
    </recommendedName>
    <alternativeName>
        <fullName evidence="8 10">Amylomaltase</fullName>
    </alternativeName>
    <alternativeName>
        <fullName evidence="9 10">Disproportionating enzyme</fullName>
    </alternativeName>
</protein>
<keyword evidence="12" id="KW-1185">Reference proteome</keyword>
<dbReference type="GO" id="GO:0005975">
    <property type="term" value="P:carbohydrate metabolic process"/>
    <property type="evidence" value="ECO:0007669"/>
    <property type="project" value="InterPro"/>
</dbReference>
<dbReference type="PANTHER" id="PTHR32438">
    <property type="entry name" value="4-ALPHA-GLUCANOTRANSFERASE DPE1, CHLOROPLASTIC/AMYLOPLASTIC"/>
    <property type="match status" value="1"/>
</dbReference>
<reference evidence="11 12" key="1">
    <citation type="submission" date="2016-10" db="EMBL/GenBank/DDBJ databases">
        <authorList>
            <person name="de Groot N.N."/>
        </authorList>
    </citation>
    <scope>NUCLEOTIDE SEQUENCE [LARGE SCALE GENOMIC DNA]</scope>
    <source>
        <strain evidence="11 12">Calf135</strain>
    </source>
</reference>
<evidence type="ECO:0000256" key="7">
    <source>
        <dbReference type="ARBA" id="ARBA00023277"/>
    </source>
</evidence>
<comment type="similarity">
    <text evidence="2 10">Belongs to the disproportionating enzyme family.</text>
</comment>
<evidence type="ECO:0000256" key="5">
    <source>
        <dbReference type="ARBA" id="ARBA00022676"/>
    </source>
</evidence>
<dbReference type="NCBIfam" id="NF011080">
    <property type="entry name" value="PRK14508.1-3"/>
    <property type="match status" value="1"/>
</dbReference>
<dbReference type="Proteomes" id="UP000199512">
    <property type="component" value="Unassembled WGS sequence"/>
</dbReference>
<accession>A0A1H8ESJ5</accession>
<name>A0A1H8ESJ5_9FIRM</name>
<dbReference type="RefSeq" id="WP_091973552.1">
    <property type="nucleotide sequence ID" value="NZ_FODF01000001.1"/>
</dbReference>
<organism evidence="11 12">
    <name type="scientific">Peptostreptococcus russellii</name>
    <dbReference type="NCBI Taxonomy" id="215200"/>
    <lineage>
        <taxon>Bacteria</taxon>
        <taxon>Bacillati</taxon>
        <taxon>Bacillota</taxon>
        <taxon>Clostridia</taxon>
        <taxon>Peptostreptococcales</taxon>
        <taxon>Peptostreptococcaceae</taxon>
        <taxon>Peptostreptococcus</taxon>
    </lineage>
</organism>
<dbReference type="EMBL" id="FODF01000001">
    <property type="protein sequence ID" value="SEN22489.1"/>
    <property type="molecule type" value="Genomic_DNA"/>
</dbReference>
<keyword evidence="5 10" id="KW-0328">Glycosyltransferase</keyword>
<dbReference type="NCBIfam" id="TIGR00217">
    <property type="entry name" value="malQ"/>
    <property type="match status" value="1"/>
</dbReference>
<sequence>MRKAGILLPIFSLASKYGIGSLGKEAYNFIDFLARTGQTIWQVLPITSTSADEYYSPYKTSGAFSGNPDFIDIDLLLEEALLSEEFVSSIPKDKYETDPRYIDYEKARALKEILLKEAFKNFKLLPTSSKKKYNKFCEENHFWLEEYCSYMSMKHINQNKAYWDWKIVKNFDELKSADEEILEEYKEIFNYNKFLQYKFYEQWDKLKEYANKNSVEIFGDMPIYISQDSSDFYFHREMFLTDENLEVSCIAGVPPDEFSSEGQCWGNPLYDWEYLKSTAYKWWVERIKKSFEVYDILRIDHFRAFESFYSIDKKTKNPKEGKWIKGPGKNFFNIVKNKVKNTNIVAEDLGIITEDVRELLEYTTYPGMKVIQFGFNSDADNLNLPHRYYKNTVAYTGTHDNKTLAEWLETTFDGQREYAMKYLRLDSYDKYTEGFIRAVMASCSDTAIIPIQDWLDFGGWARINTPSTIEKNWKFRLLDGELTKEVENYITEITGLYGRFLKRK</sequence>
<dbReference type="AlphaFoldDB" id="A0A1H8ESJ5"/>
<evidence type="ECO:0000256" key="6">
    <source>
        <dbReference type="ARBA" id="ARBA00022679"/>
    </source>
</evidence>
<evidence type="ECO:0000313" key="11">
    <source>
        <dbReference type="EMBL" id="SEN22489.1"/>
    </source>
</evidence>
<evidence type="ECO:0000256" key="9">
    <source>
        <dbReference type="ARBA" id="ARBA00031501"/>
    </source>
</evidence>
<evidence type="ECO:0000256" key="1">
    <source>
        <dbReference type="ARBA" id="ARBA00000439"/>
    </source>
</evidence>
<evidence type="ECO:0000256" key="3">
    <source>
        <dbReference type="ARBA" id="ARBA00012560"/>
    </source>
</evidence>
<evidence type="ECO:0000256" key="8">
    <source>
        <dbReference type="ARBA" id="ARBA00031423"/>
    </source>
</evidence>
<evidence type="ECO:0000256" key="10">
    <source>
        <dbReference type="RuleBase" id="RU361207"/>
    </source>
</evidence>
<dbReference type="SUPFAM" id="SSF51445">
    <property type="entry name" value="(Trans)glycosidases"/>
    <property type="match status" value="1"/>
</dbReference>
<dbReference type="Pfam" id="PF02446">
    <property type="entry name" value="Glyco_hydro_77"/>
    <property type="match status" value="1"/>
</dbReference>
<dbReference type="PANTHER" id="PTHR32438:SF5">
    <property type="entry name" value="4-ALPHA-GLUCANOTRANSFERASE DPE1, CHLOROPLASTIC_AMYLOPLASTIC"/>
    <property type="match status" value="1"/>
</dbReference>
<comment type="catalytic activity">
    <reaction evidence="1 10">
        <text>Transfers a segment of a (1-&gt;4)-alpha-D-glucan to a new position in an acceptor, which may be glucose or a (1-&gt;4)-alpha-D-glucan.</text>
        <dbReference type="EC" id="2.4.1.25"/>
    </reaction>
</comment>
<dbReference type="EC" id="2.4.1.25" evidence="3 10"/>
<gene>
    <name evidence="11" type="ORF">SAMN05216454_101233</name>
</gene>
<proteinExistence type="inferred from homology"/>
<dbReference type="InterPro" id="IPR003385">
    <property type="entry name" value="Glyco_hydro_77"/>
</dbReference>